<comment type="caution">
    <text evidence="1">The sequence shown here is derived from an EMBL/GenBank/DDBJ whole genome shotgun (WGS) entry which is preliminary data.</text>
</comment>
<dbReference type="AlphaFoldDB" id="I4VPF7"/>
<accession>I4VPF7</accession>
<reference evidence="1 2" key="1">
    <citation type="journal article" date="2012" name="J. Bacteriol.">
        <title>Genome sequences for six rhodanobacter strains, isolated from soils and the terrestrial subsurface, with variable denitrification capabilities.</title>
        <authorList>
            <person name="Kostka J.E."/>
            <person name="Green S.J."/>
            <person name="Rishishwar L."/>
            <person name="Prakash O."/>
            <person name="Katz L.S."/>
            <person name="Marino-Ramirez L."/>
            <person name="Jordan I.K."/>
            <person name="Munk C."/>
            <person name="Ivanova N."/>
            <person name="Mikhailova N."/>
            <person name="Watson D.B."/>
            <person name="Brown S.D."/>
            <person name="Palumbo A.V."/>
            <person name="Brooks S.C."/>
        </authorList>
    </citation>
    <scope>NUCLEOTIDE SEQUENCE [LARGE SCALE GENOMIC DNA]</scope>
    <source>
        <strain evidence="1 2">B39</strain>
    </source>
</reference>
<dbReference type="RefSeq" id="WP_007810582.1">
    <property type="nucleotide sequence ID" value="NZ_AJXT01000075.1"/>
</dbReference>
<protein>
    <submittedName>
        <fullName evidence="1">Uncharacterized protein</fullName>
    </submittedName>
</protein>
<proteinExistence type="predicted"/>
<gene>
    <name evidence="1" type="ORF">UU7_17017</name>
</gene>
<dbReference type="EMBL" id="AJXT01000075">
    <property type="protein sequence ID" value="EIL89098.1"/>
    <property type="molecule type" value="Genomic_DNA"/>
</dbReference>
<dbReference type="Proteomes" id="UP000003226">
    <property type="component" value="Unassembled WGS sequence"/>
</dbReference>
<name>I4VPF7_9GAMM</name>
<organism evidence="1 2">
    <name type="scientific">Rhodanobacter spathiphylli B39</name>
    <dbReference type="NCBI Taxonomy" id="1163407"/>
    <lineage>
        <taxon>Bacteria</taxon>
        <taxon>Pseudomonadati</taxon>
        <taxon>Pseudomonadota</taxon>
        <taxon>Gammaproteobacteria</taxon>
        <taxon>Lysobacterales</taxon>
        <taxon>Rhodanobacteraceae</taxon>
        <taxon>Rhodanobacter</taxon>
    </lineage>
</organism>
<evidence type="ECO:0000313" key="1">
    <source>
        <dbReference type="EMBL" id="EIL89098.1"/>
    </source>
</evidence>
<sequence length="126" mass="13609">MTASDEYIPDVSELQALLAVAAAPEIVRASEDLGVASSYSAHAFAHGKESLLFGISAAPWAVRAIFRAAHDPNRVLVQVQARLRITHPSGYSGFLLKGGYDRSSPSTFSVRSKTNEYNIVGFRAWA</sequence>
<evidence type="ECO:0000313" key="2">
    <source>
        <dbReference type="Proteomes" id="UP000003226"/>
    </source>
</evidence>
<keyword evidence="2" id="KW-1185">Reference proteome</keyword>